<feature type="compositionally biased region" description="Basic and acidic residues" evidence="1">
    <location>
        <begin position="115"/>
        <end position="148"/>
    </location>
</feature>
<accession>A0A4C1V891</accession>
<evidence type="ECO:0000313" key="3">
    <source>
        <dbReference type="Proteomes" id="UP000299102"/>
    </source>
</evidence>
<feature type="compositionally biased region" description="Basic and acidic residues" evidence="1">
    <location>
        <begin position="77"/>
        <end position="109"/>
    </location>
</feature>
<proteinExistence type="predicted"/>
<dbReference type="Proteomes" id="UP000299102">
    <property type="component" value="Unassembled WGS sequence"/>
</dbReference>
<gene>
    <name evidence="2" type="ORF">EVAR_21844_1</name>
</gene>
<keyword evidence="3" id="KW-1185">Reference proteome</keyword>
<organism evidence="2 3">
    <name type="scientific">Eumeta variegata</name>
    <name type="common">Bagworm moth</name>
    <name type="synonym">Eumeta japonica</name>
    <dbReference type="NCBI Taxonomy" id="151549"/>
    <lineage>
        <taxon>Eukaryota</taxon>
        <taxon>Metazoa</taxon>
        <taxon>Ecdysozoa</taxon>
        <taxon>Arthropoda</taxon>
        <taxon>Hexapoda</taxon>
        <taxon>Insecta</taxon>
        <taxon>Pterygota</taxon>
        <taxon>Neoptera</taxon>
        <taxon>Endopterygota</taxon>
        <taxon>Lepidoptera</taxon>
        <taxon>Glossata</taxon>
        <taxon>Ditrysia</taxon>
        <taxon>Tineoidea</taxon>
        <taxon>Psychidae</taxon>
        <taxon>Oiketicinae</taxon>
        <taxon>Eumeta</taxon>
    </lineage>
</organism>
<feature type="compositionally biased region" description="Acidic residues" evidence="1">
    <location>
        <begin position="59"/>
        <end position="69"/>
    </location>
</feature>
<evidence type="ECO:0000313" key="2">
    <source>
        <dbReference type="EMBL" id="GBP34780.1"/>
    </source>
</evidence>
<feature type="compositionally biased region" description="Basic and acidic residues" evidence="1">
    <location>
        <begin position="167"/>
        <end position="176"/>
    </location>
</feature>
<dbReference type="STRING" id="151549.A0A4C1V891"/>
<evidence type="ECO:0000256" key="1">
    <source>
        <dbReference type="SAM" id="MobiDB-lite"/>
    </source>
</evidence>
<sequence length="183" mass="20979">MEFYYSAIGLLNVFLAGARPKAVAPRDGGQGRVQAVRNQRARLRANAARTQAALLEEEVPAAEEAEEDAVPTTTQKVDFDDKMGAKKRAKLEAKLEKKKAREAEEQMREQRRKKEQVIEEERKKVEEQEEGRTGLEGLRWHYEFKDPQKPSVKGPRRLGPGWQMPPRLHDQSDTVDYHNMICP</sequence>
<name>A0A4C1V891_EUMVA</name>
<protein>
    <submittedName>
        <fullName evidence="2">DDRGK domain-containing protein 1</fullName>
    </submittedName>
</protein>
<dbReference type="EMBL" id="BGZK01000294">
    <property type="protein sequence ID" value="GBP34780.1"/>
    <property type="molecule type" value="Genomic_DNA"/>
</dbReference>
<comment type="caution">
    <text evidence="2">The sequence shown here is derived from an EMBL/GenBank/DDBJ whole genome shotgun (WGS) entry which is preliminary data.</text>
</comment>
<reference evidence="2 3" key="1">
    <citation type="journal article" date="2019" name="Commun. Biol.">
        <title>The bagworm genome reveals a unique fibroin gene that provides high tensile strength.</title>
        <authorList>
            <person name="Kono N."/>
            <person name="Nakamura H."/>
            <person name="Ohtoshi R."/>
            <person name="Tomita M."/>
            <person name="Numata K."/>
            <person name="Arakawa K."/>
        </authorList>
    </citation>
    <scope>NUCLEOTIDE SEQUENCE [LARGE SCALE GENOMIC DNA]</scope>
</reference>
<feature type="region of interest" description="Disordered" evidence="1">
    <location>
        <begin position="59"/>
        <end position="183"/>
    </location>
</feature>
<dbReference type="AlphaFoldDB" id="A0A4C1V891"/>